<dbReference type="InterPro" id="IPR031322">
    <property type="entry name" value="Shikimate/glucono_kinase"/>
</dbReference>
<evidence type="ECO:0000256" key="10">
    <source>
        <dbReference type="ARBA" id="ARBA00048567"/>
    </source>
</evidence>
<dbReference type="EMBL" id="BAAAXF010000016">
    <property type="protein sequence ID" value="GAA3494426.1"/>
    <property type="molecule type" value="Genomic_DNA"/>
</dbReference>
<comment type="subunit">
    <text evidence="11">Monomer.</text>
</comment>
<dbReference type="GO" id="GO:0016301">
    <property type="term" value="F:kinase activity"/>
    <property type="evidence" value="ECO:0007669"/>
    <property type="project" value="UniProtKB-KW"/>
</dbReference>
<dbReference type="SUPFAM" id="SSF52540">
    <property type="entry name" value="P-loop containing nucleoside triphosphate hydrolases"/>
    <property type="match status" value="1"/>
</dbReference>
<dbReference type="PANTHER" id="PTHR21087">
    <property type="entry name" value="SHIKIMATE KINASE"/>
    <property type="match status" value="1"/>
</dbReference>
<keyword evidence="11" id="KW-0460">Magnesium</keyword>
<comment type="similarity">
    <text evidence="2 11">Belongs to the shikimate kinase family.</text>
</comment>
<keyword evidence="6 11" id="KW-0547">Nucleotide-binding</keyword>
<keyword evidence="11" id="KW-0963">Cytoplasm</keyword>
<evidence type="ECO:0000313" key="12">
    <source>
        <dbReference type="EMBL" id="GAA3494426.1"/>
    </source>
</evidence>
<dbReference type="InterPro" id="IPR000623">
    <property type="entry name" value="Shikimate_kinase/TSH1"/>
</dbReference>
<feature type="binding site" evidence="11">
    <location>
        <position position="17"/>
    </location>
    <ligand>
        <name>Mg(2+)</name>
        <dbReference type="ChEBI" id="CHEBI:18420"/>
    </ligand>
</feature>
<protein>
    <recommendedName>
        <fullName evidence="3 11">Shikimate kinase</fullName>
        <shortName evidence="11">SK</shortName>
        <ecNumber evidence="3 11">2.7.1.71</ecNumber>
    </recommendedName>
</protein>
<dbReference type="InterPro" id="IPR023000">
    <property type="entry name" value="Shikimate_kinase_CS"/>
</dbReference>
<evidence type="ECO:0000313" key="13">
    <source>
        <dbReference type="Proteomes" id="UP001501455"/>
    </source>
</evidence>
<organism evidence="12 13">
    <name type="scientific">Streptomyces prasinosporus</name>
    <dbReference type="NCBI Taxonomy" id="68256"/>
    <lineage>
        <taxon>Bacteria</taxon>
        <taxon>Bacillati</taxon>
        <taxon>Actinomycetota</taxon>
        <taxon>Actinomycetes</taxon>
        <taxon>Kitasatosporales</taxon>
        <taxon>Streptomycetaceae</taxon>
        <taxon>Streptomyces</taxon>
        <taxon>Streptomyces albogriseolus group</taxon>
    </lineage>
</organism>
<dbReference type="Proteomes" id="UP001501455">
    <property type="component" value="Unassembled WGS sequence"/>
</dbReference>
<dbReference type="HAMAP" id="MF_00109">
    <property type="entry name" value="Shikimate_kinase"/>
    <property type="match status" value="1"/>
</dbReference>
<evidence type="ECO:0000256" key="3">
    <source>
        <dbReference type="ARBA" id="ARBA00012154"/>
    </source>
</evidence>
<proteinExistence type="inferred from homology"/>
<evidence type="ECO:0000256" key="1">
    <source>
        <dbReference type="ARBA" id="ARBA00004842"/>
    </source>
</evidence>
<feature type="binding site" evidence="11">
    <location>
        <position position="81"/>
    </location>
    <ligand>
        <name>substrate</name>
    </ligand>
</feature>
<comment type="subcellular location">
    <subcellularLocation>
        <location evidence="11">Cytoplasm</location>
    </subcellularLocation>
</comment>
<feature type="binding site" evidence="11">
    <location>
        <position position="136"/>
    </location>
    <ligand>
        <name>substrate</name>
    </ligand>
</feature>
<comment type="cofactor">
    <cofactor evidence="11">
        <name>Mg(2+)</name>
        <dbReference type="ChEBI" id="CHEBI:18420"/>
    </cofactor>
    <text evidence="11">Binds 1 Mg(2+) ion per subunit.</text>
</comment>
<name>A0ABP6TJ76_9ACTN</name>
<reference evidence="13" key="1">
    <citation type="journal article" date="2019" name="Int. J. Syst. Evol. Microbiol.">
        <title>The Global Catalogue of Microorganisms (GCM) 10K type strain sequencing project: providing services to taxonomists for standard genome sequencing and annotation.</title>
        <authorList>
            <consortium name="The Broad Institute Genomics Platform"/>
            <consortium name="The Broad Institute Genome Sequencing Center for Infectious Disease"/>
            <person name="Wu L."/>
            <person name="Ma J."/>
        </authorList>
    </citation>
    <scope>NUCLEOTIDE SEQUENCE [LARGE SCALE GENOMIC DNA]</scope>
    <source>
        <strain evidence="13">JCM 4816</strain>
    </source>
</reference>
<evidence type="ECO:0000256" key="9">
    <source>
        <dbReference type="ARBA" id="ARBA00023141"/>
    </source>
</evidence>
<comment type="caution">
    <text evidence="12">The sequence shown here is derived from an EMBL/GenBank/DDBJ whole genome shotgun (WGS) entry which is preliminary data.</text>
</comment>
<dbReference type="EC" id="2.7.1.71" evidence="3 11"/>
<keyword evidence="5 11" id="KW-0808">Transferase</keyword>
<keyword evidence="13" id="KW-1185">Reference proteome</keyword>
<comment type="function">
    <text evidence="11">Catalyzes the specific phosphorylation of the 3-hydroxyl group of shikimic acid using ATP as a cosubstrate.</text>
</comment>
<dbReference type="CDD" id="cd00464">
    <property type="entry name" value="SK"/>
    <property type="match status" value="1"/>
</dbReference>
<keyword evidence="11" id="KW-0479">Metal-binding</keyword>
<evidence type="ECO:0000256" key="11">
    <source>
        <dbReference type="HAMAP-Rule" id="MF_00109"/>
    </source>
</evidence>
<evidence type="ECO:0000256" key="6">
    <source>
        <dbReference type="ARBA" id="ARBA00022741"/>
    </source>
</evidence>
<comment type="pathway">
    <text evidence="1 11">Metabolic intermediate biosynthesis; chorismate biosynthesis; chorismate from D-erythrose 4-phosphate and phosphoenolpyruvate: step 5/7.</text>
</comment>
<keyword evidence="8 11" id="KW-0067">ATP-binding</keyword>
<feature type="binding site" evidence="11">
    <location>
        <position position="118"/>
    </location>
    <ligand>
        <name>ATP</name>
        <dbReference type="ChEBI" id="CHEBI:30616"/>
    </ligand>
</feature>
<keyword evidence="4 11" id="KW-0028">Amino-acid biosynthesis</keyword>
<evidence type="ECO:0000256" key="4">
    <source>
        <dbReference type="ARBA" id="ARBA00022605"/>
    </source>
</evidence>
<gene>
    <name evidence="11" type="primary">aroK</name>
    <name evidence="12" type="ORF">GCM10019016_015260</name>
</gene>
<keyword evidence="7 11" id="KW-0418">Kinase</keyword>
<evidence type="ECO:0000256" key="5">
    <source>
        <dbReference type="ARBA" id="ARBA00022679"/>
    </source>
</evidence>
<sequence length="173" mass="18062">MSGPLVVLVGPMGVGKSTVGRLLAERLGVAYRDTDEDIVAEQGRTIAEIFADDGECAFRAIEARAVARALAGHDGVLALGGGAVLDPRTRALLSGRPVVFLDADAGEAVRRIGRDPGRPLLAGDPHRRWRALAAARRPLYTEVARAVVDTGGRTPEGVVEAVLAALAPREAKA</sequence>
<dbReference type="PRINTS" id="PR01100">
    <property type="entry name" value="SHIKIMTKNASE"/>
</dbReference>
<dbReference type="Gene3D" id="3.40.50.300">
    <property type="entry name" value="P-loop containing nucleotide triphosphate hydrolases"/>
    <property type="match status" value="1"/>
</dbReference>
<feature type="binding site" evidence="11">
    <location>
        <position position="35"/>
    </location>
    <ligand>
        <name>substrate</name>
    </ligand>
</feature>
<comment type="catalytic activity">
    <reaction evidence="10 11">
        <text>shikimate + ATP = 3-phosphoshikimate + ADP + H(+)</text>
        <dbReference type="Rhea" id="RHEA:13121"/>
        <dbReference type="ChEBI" id="CHEBI:15378"/>
        <dbReference type="ChEBI" id="CHEBI:30616"/>
        <dbReference type="ChEBI" id="CHEBI:36208"/>
        <dbReference type="ChEBI" id="CHEBI:145989"/>
        <dbReference type="ChEBI" id="CHEBI:456216"/>
        <dbReference type="EC" id="2.7.1.71"/>
    </reaction>
</comment>
<dbReference type="PANTHER" id="PTHR21087:SF16">
    <property type="entry name" value="SHIKIMATE KINASE 1, CHLOROPLASTIC"/>
    <property type="match status" value="1"/>
</dbReference>
<dbReference type="PROSITE" id="PS01128">
    <property type="entry name" value="SHIKIMATE_KINASE"/>
    <property type="match status" value="1"/>
</dbReference>
<dbReference type="RefSeq" id="WP_093767834.1">
    <property type="nucleotide sequence ID" value="NZ_BAAAXF010000016.1"/>
</dbReference>
<evidence type="ECO:0000256" key="7">
    <source>
        <dbReference type="ARBA" id="ARBA00022777"/>
    </source>
</evidence>
<accession>A0ABP6TJ76</accession>
<keyword evidence="9 11" id="KW-0057">Aromatic amino acid biosynthesis</keyword>
<feature type="binding site" evidence="11">
    <location>
        <position position="153"/>
    </location>
    <ligand>
        <name>ATP</name>
        <dbReference type="ChEBI" id="CHEBI:30616"/>
    </ligand>
</feature>
<dbReference type="GeneID" id="97384993"/>
<feature type="binding site" evidence="11">
    <location>
        <begin position="13"/>
        <end position="18"/>
    </location>
    <ligand>
        <name>ATP</name>
        <dbReference type="ChEBI" id="CHEBI:30616"/>
    </ligand>
</feature>
<evidence type="ECO:0000256" key="2">
    <source>
        <dbReference type="ARBA" id="ARBA00006997"/>
    </source>
</evidence>
<feature type="binding site" evidence="11">
    <location>
        <position position="59"/>
    </location>
    <ligand>
        <name>substrate</name>
    </ligand>
</feature>
<evidence type="ECO:0000256" key="8">
    <source>
        <dbReference type="ARBA" id="ARBA00022840"/>
    </source>
</evidence>
<dbReference type="InterPro" id="IPR027417">
    <property type="entry name" value="P-loop_NTPase"/>
</dbReference>
<dbReference type="Pfam" id="PF01202">
    <property type="entry name" value="SKI"/>
    <property type="match status" value="1"/>
</dbReference>